<dbReference type="OMA" id="WWLLLKK"/>
<reference evidence="2" key="1">
    <citation type="journal article" date="2017" name="Nat. Microbiol.">
        <title>Global analysis of biosynthetic gene clusters reveals vast potential of secondary metabolite production in Penicillium species.</title>
        <authorList>
            <person name="Nielsen J.C."/>
            <person name="Grijseels S."/>
            <person name="Prigent S."/>
            <person name="Ji B."/>
            <person name="Dainat J."/>
            <person name="Nielsen K.F."/>
            <person name="Frisvad J.C."/>
            <person name="Workman M."/>
            <person name="Nielsen J."/>
        </authorList>
    </citation>
    <scope>NUCLEOTIDE SEQUENCE [LARGE SCALE GENOMIC DNA]</scope>
    <source>
        <strain evidence="2">IBT 11843</strain>
    </source>
</reference>
<dbReference type="OrthoDB" id="5412996at2759"/>
<dbReference type="InterPro" id="IPR011009">
    <property type="entry name" value="Kinase-like_dom_sf"/>
</dbReference>
<sequence length="494" mass="57466">MLTCKPYDDVAWAISTQIWEDWPELLRTDGDIYNDIGVILSEEFSDLEWTLFEFLNTGGFNTCFKMKFTNNCGAVIRFPLPGAVMFPEEKVRNEASIMQYVLEKTSNKIPIPVPSIVRWVETKESPSDLGPFIIMNYIHHMGSMGDLLEMPGRQRGQPPVLNPDLKPARLGALYGELAKIILSLSTLSLSRIGSLAKNDDSTWEVLHRPLSYSMNEIVQLGTLPRSKLPTTMYEKASSYFEVLAELHLLHLRSQRNEADILADVDAEVLADDFRRKFVARFLFRKLVRDQEQRKQWIFYDDGPFPVWCDDFRPENVLVDKAECIAGVVDWEFTYTAPVEFSHAPPWWLLLKKPEDWPKGLDNWCAEYEKALQTFLVAMRKCEDEAIQKKLLVEGQRLSSRMRDSWQSGDFWIMYAARNNFAFDAIYWKKIDQRFFGLTTYEDDNICDIWRKRLHLLEPGEKKLMEEYVNLKLKDRNTWVLFGTRMSTPWGGSRG</sequence>
<name>A0A1V6PP88_PENDC</name>
<protein>
    <submittedName>
        <fullName evidence="1">Uncharacterized protein</fullName>
    </submittedName>
</protein>
<dbReference type="STRING" id="69771.A0A1V6PP88"/>
<dbReference type="PANTHER" id="PTHR21310">
    <property type="entry name" value="AMINOGLYCOSIDE PHOSPHOTRANSFERASE-RELATED-RELATED"/>
    <property type="match status" value="1"/>
</dbReference>
<dbReference type="Proteomes" id="UP000191522">
    <property type="component" value="Unassembled WGS sequence"/>
</dbReference>
<dbReference type="InterPro" id="IPR051678">
    <property type="entry name" value="AGP_Transferase"/>
</dbReference>
<gene>
    <name evidence="1" type="ORF">PENDEC_c001G06113</name>
</gene>
<accession>A0A1V6PP88</accession>
<organism evidence="1 2">
    <name type="scientific">Penicillium decumbens</name>
    <dbReference type="NCBI Taxonomy" id="69771"/>
    <lineage>
        <taxon>Eukaryota</taxon>
        <taxon>Fungi</taxon>
        <taxon>Dikarya</taxon>
        <taxon>Ascomycota</taxon>
        <taxon>Pezizomycotina</taxon>
        <taxon>Eurotiomycetes</taxon>
        <taxon>Eurotiomycetidae</taxon>
        <taxon>Eurotiales</taxon>
        <taxon>Aspergillaceae</taxon>
        <taxon>Penicillium</taxon>
    </lineage>
</organism>
<evidence type="ECO:0000313" key="1">
    <source>
        <dbReference type="EMBL" id="OQD78356.1"/>
    </source>
</evidence>
<proteinExistence type="predicted"/>
<dbReference type="AlphaFoldDB" id="A0A1V6PP88"/>
<dbReference type="SUPFAM" id="SSF56112">
    <property type="entry name" value="Protein kinase-like (PK-like)"/>
    <property type="match status" value="1"/>
</dbReference>
<dbReference type="PANTHER" id="PTHR21310:SF37">
    <property type="entry name" value="AMINOGLYCOSIDE PHOSPHOTRANSFERASE DOMAIN-CONTAINING PROTEIN"/>
    <property type="match status" value="1"/>
</dbReference>
<comment type="caution">
    <text evidence="1">The sequence shown here is derived from an EMBL/GenBank/DDBJ whole genome shotgun (WGS) entry which is preliminary data.</text>
</comment>
<dbReference type="EMBL" id="MDYL01000001">
    <property type="protein sequence ID" value="OQD78356.1"/>
    <property type="molecule type" value="Genomic_DNA"/>
</dbReference>
<evidence type="ECO:0000313" key="2">
    <source>
        <dbReference type="Proteomes" id="UP000191522"/>
    </source>
</evidence>
<keyword evidence="2" id="KW-1185">Reference proteome</keyword>